<dbReference type="InterPro" id="IPR001128">
    <property type="entry name" value="Cyt_P450"/>
</dbReference>
<evidence type="ECO:0000256" key="3">
    <source>
        <dbReference type="ARBA" id="ARBA00010617"/>
    </source>
</evidence>
<dbReference type="InterPro" id="IPR002401">
    <property type="entry name" value="Cyt_P450_E_grp-I"/>
</dbReference>
<protein>
    <submittedName>
        <fullName evidence="10">High nitrogen upregulated cytochrome P450 monooxygenase 2</fullName>
    </submittedName>
</protein>
<feature type="binding site" description="axial binding residue" evidence="8">
    <location>
        <position position="462"/>
    </location>
    <ligand>
        <name>heme</name>
        <dbReference type="ChEBI" id="CHEBI:30413"/>
    </ligand>
    <ligandPart>
        <name>Fe</name>
        <dbReference type="ChEBI" id="CHEBI:18248"/>
    </ligandPart>
</feature>
<dbReference type="PRINTS" id="PR00463">
    <property type="entry name" value="EP450I"/>
</dbReference>
<name>A0AAD4C2C5_BOLED</name>
<evidence type="ECO:0000256" key="2">
    <source>
        <dbReference type="ARBA" id="ARBA00005179"/>
    </source>
</evidence>
<keyword evidence="5" id="KW-0560">Oxidoreductase</keyword>
<keyword evidence="11" id="KW-1185">Reference proteome</keyword>
<comment type="caution">
    <text evidence="10">The sequence shown here is derived from an EMBL/GenBank/DDBJ whole genome shotgun (WGS) entry which is preliminary data.</text>
</comment>
<dbReference type="Pfam" id="PF00067">
    <property type="entry name" value="p450"/>
    <property type="match status" value="1"/>
</dbReference>
<evidence type="ECO:0000256" key="9">
    <source>
        <dbReference type="SAM" id="Phobius"/>
    </source>
</evidence>
<keyword evidence="9" id="KW-1133">Transmembrane helix</keyword>
<dbReference type="GO" id="GO:0020037">
    <property type="term" value="F:heme binding"/>
    <property type="evidence" value="ECO:0007669"/>
    <property type="project" value="InterPro"/>
</dbReference>
<evidence type="ECO:0000256" key="1">
    <source>
        <dbReference type="ARBA" id="ARBA00001971"/>
    </source>
</evidence>
<keyword evidence="7 10" id="KW-0503">Monooxygenase</keyword>
<dbReference type="CDD" id="cd11061">
    <property type="entry name" value="CYP67-like"/>
    <property type="match status" value="1"/>
</dbReference>
<reference evidence="10" key="2">
    <citation type="journal article" date="2020" name="Nat. Commun.">
        <title>Large-scale genome sequencing of mycorrhizal fungi provides insights into the early evolution of symbiotic traits.</title>
        <authorList>
            <person name="Miyauchi S."/>
            <person name="Kiss E."/>
            <person name="Kuo A."/>
            <person name="Drula E."/>
            <person name="Kohler A."/>
            <person name="Sanchez-Garcia M."/>
            <person name="Morin E."/>
            <person name="Andreopoulos B."/>
            <person name="Barry K.W."/>
            <person name="Bonito G."/>
            <person name="Buee M."/>
            <person name="Carver A."/>
            <person name="Chen C."/>
            <person name="Cichocki N."/>
            <person name="Clum A."/>
            <person name="Culley D."/>
            <person name="Crous P.W."/>
            <person name="Fauchery L."/>
            <person name="Girlanda M."/>
            <person name="Hayes R.D."/>
            <person name="Keri Z."/>
            <person name="LaButti K."/>
            <person name="Lipzen A."/>
            <person name="Lombard V."/>
            <person name="Magnuson J."/>
            <person name="Maillard F."/>
            <person name="Murat C."/>
            <person name="Nolan M."/>
            <person name="Ohm R.A."/>
            <person name="Pangilinan J."/>
            <person name="Pereira M.F."/>
            <person name="Perotto S."/>
            <person name="Peter M."/>
            <person name="Pfister S."/>
            <person name="Riley R."/>
            <person name="Sitrit Y."/>
            <person name="Stielow J.B."/>
            <person name="Szollosi G."/>
            <person name="Zifcakova L."/>
            <person name="Stursova M."/>
            <person name="Spatafora J.W."/>
            <person name="Tedersoo L."/>
            <person name="Vaario L.M."/>
            <person name="Yamada A."/>
            <person name="Yan M."/>
            <person name="Wang P."/>
            <person name="Xu J."/>
            <person name="Bruns T."/>
            <person name="Baldrian P."/>
            <person name="Vilgalys R."/>
            <person name="Dunand C."/>
            <person name="Henrissat B."/>
            <person name="Grigoriev I.V."/>
            <person name="Hibbett D."/>
            <person name="Nagy L.G."/>
            <person name="Martin F.M."/>
        </authorList>
    </citation>
    <scope>NUCLEOTIDE SEQUENCE</scope>
    <source>
        <strain evidence="10">BED1</strain>
    </source>
</reference>
<dbReference type="AlphaFoldDB" id="A0AAD4C2C5"/>
<dbReference type="SUPFAM" id="SSF48264">
    <property type="entry name" value="Cytochrome P450"/>
    <property type="match status" value="1"/>
</dbReference>
<proteinExistence type="inferred from homology"/>
<dbReference type="EMBL" id="WHUW01000005">
    <property type="protein sequence ID" value="KAF8445990.1"/>
    <property type="molecule type" value="Genomic_DNA"/>
</dbReference>
<evidence type="ECO:0000256" key="5">
    <source>
        <dbReference type="ARBA" id="ARBA00023002"/>
    </source>
</evidence>
<dbReference type="GO" id="GO:0005506">
    <property type="term" value="F:iron ion binding"/>
    <property type="evidence" value="ECO:0007669"/>
    <property type="project" value="InterPro"/>
</dbReference>
<keyword evidence="8" id="KW-0349">Heme</keyword>
<sequence length="525" mass="59753">MVPLLPTWVLINHCALSFPMAFLTAYVLFFATLFTSIVAYRLSSFHPLAKYPGPIMCKISQLWTVLVYSRGKGHHYRKMLHDQYGPIVRIGPNELSVTEKDMLPYILGSQGMPKGPLFEGRRMTSVSQKDTEHFNLIATRDLQRHAVLRKAWSRAFADAPLRDYEELMLARARQLIHTLKTICEKQGGVGGVDVASWIDYFTFDFMGDMAFGGGFELMRDGDSERLLSNMAMSLYYACLCQAVPWFSPVLRKLPYVGEPIRAFGSFAFKLAKIRYDQEPDKKDLFYHMIAAYRADSQESPFTLILSNSLLAIVAGADTTATVLKNTIFYLLTNPAYYARLREEVDAAFPPTETSALDTRILPSLPFLNAVINEVLRLQPPVSTTLQRAPARGTKGKLVGTHYIKEGTHIQVPPYVLHRDPRYFYPRPDEFWPDRWILGTSDSAEFVLDRSAFIPFSMGPANCAGKSLAMLELRAVVSMFIMHFDMEFGDNFDPRVWMESLKDFFVLECGKLMVKLRVRKRKGFEL</sequence>
<dbReference type="GO" id="GO:0004497">
    <property type="term" value="F:monooxygenase activity"/>
    <property type="evidence" value="ECO:0007669"/>
    <property type="project" value="UniProtKB-KW"/>
</dbReference>
<keyword evidence="4 8" id="KW-0479">Metal-binding</keyword>
<evidence type="ECO:0000256" key="8">
    <source>
        <dbReference type="PIRSR" id="PIRSR602401-1"/>
    </source>
</evidence>
<dbReference type="PANTHER" id="PTHR24305">
    <property type="entry name" value="CYTOCHROME P450"/>
    <property type="match status" value="1"/>
</dbReference>
<evidence type="ECO:0000256" key="6">
    <source>
        <dbReference type="ARBA" id="ARBA00023004"/>
    </source>
</evidence>
<gene>
    <name evidence="10" type="ORF">L210DRAFT_3442745</name>
</gene>
<keyword evidence="6 8" id="KW-0408">Iron</keyword>
<organism evidence="10 11">
    <name type="scientific">Boletus edulis BED1</name>
    <dbReference type="NCBI Taxonomy" id="1328754"/>
    <lineage>
        <taxon>Eukaryota</taxon>
        <taxon>Fungi</taxon>
        <taxon>Dikarya</taxon>
        <taxon>Basidiomycota</taxon>
        <taxon>Agaricomycotina</taxon>
        <taxon>Agaricomycetes</taxon>
        <taxon>Agaricomycetidae</taxon>
        <taxon>Boletales</taxon>
        <taxon>Boletineae</taxon>
        <taxon>Boletaceae</taxon>
        <taxon>Boletoideae</taxon>
        <taxon>Boletus</taxon>
    </lineage>
</organism>
<dbReference type="InterPro" id="IPR036396">
    <property type="entry name" value="Cyt_P450_sf"/>
</dbReference>
<evidence type="ECO:0000256" key="7">
    <source>
        <dbReference type="ARBA" id="ARBA00023033"/>
    </source>
</evidence>
<dbReference type="PRINTS" id="PR00385">
    <property type="entry name" value="P450"/>
</dbReference>
<comment type="similarity">
    <text evidence="3">Belongs to the cytochrome P450 family.</text>
</comment>
<dbReference type="InterPro" id="IPR050121">
    <property type="entry name" value="Cytochrome_P450_monoxygenase"/>
</dbReference>
<keyword evidence="9" id="KW-0812">Transmembrane</keyword>
<keyword evidence="9" id="KW-0472">Membrane</keyword>
<evidence type="ECO:0000313" key="11">
    <source>
        <dbReference type="Proteomes" id="UP001194468"/>
    </source>
</evidence>
<reference evidence="10" key="1">
    <citation type="submission" date="2019-10" db="EMBL/GenBank/DDBJ databases">
        <authorList>
            <consortium name="DOE Joint Genome Institute"/>
            <person name="Kuo A."/>
            <person name="Miyauchi S."/>
            <person name="Kiss E."/>
            <person name="Drula E."/>
            <person name="Kohler A."/>
            <person name="Sanchez-Garcia M."/>
            <person name="Andreopoulos B."/>
            <person name="Barry K.W."/>
            <person name="Bonito G."/>
            <person name="Buee M."/>
            <person name="Carver A."/>
            <person name="Chen C."/>
            <person name="Cichocki N."/>
            <person name="Clum A."/>
            <person name="Culley D."/>
            <person name="Crous P.W."/>
            <person name="Fauchery L."/>
            <person name="Girlanda M."/>
            <person name="Hayes R."/>
            <person name="Keri Z."/>
            <person name="LaButti K."/>
            <person name="Lipzen A."/>
            <person name="Lombard V."/>
            <person name="Magnuson J."/>
            <person name="Maillard F."/>
            <person name="Morin E."/>
            <person name="Murat C."/>
            <person name="Nolan M."/>
            <person name="Ohm R."/>
            <person name="Pangilinan J."/>
            <person name="Pereira M."/>
            <person name="Perotto S."/>
            <person name="Peter M."/>
            <person name="Riley R."/>
            <person name="Sitrit Y."/>
            <person name="Stielow B."/>
            <person name="Szollosi G."/>
            <person name="Zifcakova L."/>
            <person name="Stursova M."/>
            <person name="Spatafora J.W."/>
            <person name="Tedersoo L."/>
            <person name="Vaario L.-M."/>
            <person name="Yamada A."/>
            <person name="Yan M."/>
            <person name="Wang P."/>
            <person name="Xu J."/>
            <person name="Bruns T."/>
            <person name="Baldrian P."/>
            <person name="Vilgalys R."/>
            <person name="Henrissat B."/>
            <person name="Grigoriev I.V."/>
            <person name="Hibbett D."/>
            <person name="Nagy L.G."/>
            <person name="Martin F.M."/>
        </authorList>
    </citation>
    <scope>NUCLEOTIDE SEQUENCE</scope>
    <source>
        <strain evidence="10">BED1</strain>
    </source>
</reference>
<dbReference type="GO" id="GO:0016705">
    <property type="term" value="F:oxidoreductase activity, acting on paired donors, with incorporation or reduction of molecular oxygen"/>
    <property type="evidence" value="ECO:0007669"/>
    <property type="project" value="InterPro"/>
</dbReference>
<comment type="pathway">
    <text evidence="2">Secondary metabolite biosynthesis.</text>
</comment>
<evidence type="ECO:0000256" key="4">
    <source>
        <dbReference type="ARBA" id="ARBA00022723"/>
    </source>
</evidence>
<dbReference type="Proteomes" id="UP001194468">
    <property type="component" value="Unassembled WGS sequence"/>
</dbReference>
<dbReference type="Gene3D" id="1.10.630.10">
    <property type="entry name" value="Cytochrome P450"/>
    <property type="match status" value="1"/>
</dbReference>
<accession>A0AAD4C2C5</accession>
<dbReference type="PANTHER" id="PTHR24305:SF187">
    <property type="entry name" value="P450, PUTATIVE (EUROFUNG)-RELATED"/>
    <property type="match status" value="1"/>
</dbReference>
<comment type="cofactor">
    <cofactor evidence="1 8">
        <name>heme</name>
        <dbReference type="ChEBI" id="CHEBI:30413"/>
    </cofactor>
</comment>
<feature type="transmembrane region" description="Helical" evidence="9">
    <location>
        <begin position="20"/>
        <end position="40"/>
    </location>
</feature>
<evidence type="ECO:0000313" key="10">
    <source>
        <dbReference type="EMBL" id="KAF8445990.1"/>
    </source>
</evidence>